<reference evidence="5" key="1">
    <citation type="journal article" date="2015" name="Nat. Genet.">
        <title>The pineapple genome and the evolution of CAM photosynthesis.</title>
        <authorList>
            <person name="Ming R."/>
            <person name="VanBuren R."/>
            <person name="Wai C.M."/>
            <person name="Tang H."/>
            <person name="Schatz M.C."/>
            <person name="Bowers J.E."/>
            <person name="Lyons E."/>
            <person name="Wang M.L."/>
            <person name="Chen J."/>
            <person name="Biggers E."/>
            <person name="Zhang J."/>
            <person name="Huang L."/>
            <person name="Zhang L."/>
            <person name="Miao W."/>
            <person name="Zhang J."/>
            <person name="Ye Z."/>
            <person name="Miao C."/>
            <person name="Lin Z."/>
            <person name="Wang H."/>
            <person name="Zhou H."/>
            <person name="Yim W.C."/>
            <person name="Priest H.D."/>
            <person name="Zheng C."/>
            <person name="Woodhouse M."/>
            <person name="Edger P.P."/>
            <person name="Guyot R."/>
            <person name="Guo H.B."/>
            <person name="Guo H."/>
            <person name="Zheng G."/>
            <person name="Singh R."/>
            <person name="Sharma A."/>
            <person name="Min X."/>
            <person name="Zheng Y."/>
            <person name="Lee H."/>
            <person name="Gurtowski J."/>
            <person name="Sedlazeck F.J."/>
            <person name="Harkess A."/>
            <person name="McKain M.R."/>
            <person name="Liao Z."/>
            <person name="Fang J."/>
            <person name="Liu J."/>
            <person name="Zhang X."/>
            <person name="Zhang Q."/>
            <person name="Hu W."/>
            <person name="Qin Y."/>
            <person name="Wang K."/>
            <person name="Chen L.Y."/>
            <person name="Shirley N."/>
            <person name="Lin Y.R."/>
            <person name="Liu L.Y."/>
            <person name="Hernandez A.G."/>
            <person name="Wright C.L."/>
            <person name="Bulone V."/>
            <person name="Tuskan G.A."/>
            <person name="Heath K."/>
            <person name="Zee F."/>
            <person name="Moore P.H."/>
            <person name="Sunkar R."/>
            <person name="Leebens-Mack J.H."/>
            <person name="Mockler T."/>
            <person name="Bennetzen J.L."/>
            <person name="Freeling M."/>
            <person name="Sankoff D."/>
            <person name="Paterson A.H."/>
            <person name="Zhu X."/>
            <person name="Yang X."/>
            <person name="Smith J.A."/>
            <person name="Cushman J.C."/>
            <person name="Paull R.E."/>
            <person name="Yu Q."/>
        </authorList>
    </citation>
    <scope>NUCLEOTIDE SEQUENCE [LARGE SCALE GENOMIC DNA]</scope>
    <source>
        <strain evidence="5">cv. F153</strain>
    </source>
</reference>
<reference evidence="6" key="2">
    <citation type="submission" date="2025-08" db="UniProtKB">
        <authorList>
            <consortium name="RefSeq"/>
        </authorList>
    </citation>
    <scope>IDENTIFICATION</scope>
    <source>
        <tissue evidence="6">Leaf</tissue>
    </source>
</reference>
<dbReference type="FunFam" id="1.25.40.10:FF:000628">
    <property type="entry name" value="protein CTR9 homolog"/>
    <property type="match status" value="1"/>
</dbReference>
<dbReference type="AlphaFoldDB" id="A0A6P5ELU2"/>
<dbReference type="InterPro" id="IPR011990">
    <property type="entry name" value="TPR-like_helical_dom_sf"/>
</dbReference>
<dbReference type="GO" id="GO:0006355">
    <property type="term" value="P:regulation of DNA-templated transcription"/>
    <property type="evidence" value="ECO:0007669"/>
    <property type="project" value="InterPro"/>
</dbReference>
<dbReference type="Pfam" id="PF13432">
    <property type="entry name" value="TPR_16"/>
    <property type="match status" value="1"/>
</dbReference>
<keyword evidence="5" id="KW-1185">Reference proteome</keyword>
<dbReference type="PANTHER" id="PTHR14027">
    <property type="entry name" value="RNA POLYMERASE-ASSOCIATED PROTEIN CTR9"/>
    <property type="match status" value="1"/>
</dbReference>
<evidence type="ECO:0000313" key="6">
    <source>
        <dbReference type="RefSeq" id="XP_020084439.1"/>
    </source>
</evidence>
<feature type="compositionally biased region" description="Acidic residues" evidence="4">
    <location>
        <begin position="1032"/>
        <end position="1041"/>
    </location>
</feature>
<keyword evidence="1" id="KW-0677">Repeat</keyword>
<dbReference type="Pfam" id="PF14559">
    <property type="entry name" value="TPR_19"/>
    <property type="match status" value="1"/>
</dbReference>
<dbReference type="Proteomes" id="UP000515123">
    <property type="component" value="Linkage group 3"/>
</dbReference>
<dbReference type="SMART" id="SM00028">
    <property type="entry name" value="TPR"/>
    <property type="match status" value="14"/>
</dbReference>
<gene>
    <name evidence="6" type="primary">LOC109707530</name>
</gene>
<feature type="repeat" description="TPR" evidence="3">
    <location>
        <begin position="390"/>
        <end position="423"/>
    </location>
</feature>
<dbReference type="FunFam" id="1.25.40.10:FF:000328">
    <property type="entry name" value="protein CTR9 homolog"/>
    <property type="match status" value="1"/>
</dbReference>
<evidence type="ECO:0000256" key="1">
    <source>
        <dbReference type="ARBA" id="ARBA00022737"/>
    </source>
</evidence>
<feature type="repeat" description="TPR" evidence="3">
    <location>
        <begin position="356"/>
        <end position="389"/>
    </location>
</feature>
<dbReference type="SUPFAM" id="SSF48452">
    <property type="entry name" value="TPR-like"/>
    <property type="match status" value="3"/>
</dbReference>
<accession>A0A6P5ELU2</accession>
<dbReference type="RefSeq" id="XP_020084439.1">
    <property type="nucleotide sequence ID" value="XM_020228850.1"/>
</dbReference>
<sequence length="1101" mass="125878">MASVYIPVQNSEEEVRVALDQLPRDATDILDILKAEQAPLHLWLIIAREYFKQGKTEQFQQILEEGSSPEIDEYYADVKYERIAILNALGAYYTYLGKIDTYLGKIDPNQNKNFTSAIQYYNRASRIDPLEPSTWIGKGQLCVAKGEYQQAFNAFKIVLDDDPNNVPALLGQACVHFNKGENEDQYKKAQEYKNSLEFYKRALRAYPNGPPAVRLGIGFCRYRLGQYDRARQAFQRVLQLDPENVEALVALAVMDLQTNEAAGIRRGMEKMQKAFEIYPYCPMALNHLANHFFFTGQHFLVEQLTETALAVSNNPIMKAHSYYNLARSYHSKRDFEKAGRYYMASVNEISKPQDFVLPYYGLGQVQLKLRDFRSALSSFEKVLEVHPENCESLKAVGHIYSQLGQMDKAIETFRKAARIDPKDSQAFLELGELLISSDASAALDALKTAYNLIKKGGEDVPIELLNNIGVLYFEKGDFEVAEQTFKEALGEGIWLSILNGKIDTSKVDSTLYSVQYRDLSLFQQLEEDGITLELPWDKVTSLFNYARLLEQLHDSEKASLFYRLILFKYPDYIDAYLRLAAMAKAQNNIQLSIELIGDALKVDDKCPNALSMLGSLELNDDDWLKAKESFRAAKDATDGKDSYATLALGNWNYFAALRPDKKGQKLEATHLEKAKELYTKVLTEHHGNMYAANGAGIVLAEKGQFDVSKDIFTQVQEAAAGSIFVQMPDVWVNLAHIYFAQGHFALAVKMYQNCLRKFYYNTDTQILLYLSRTHYEAEQWQDCKKTLLRAIHLAPSNYTLRFDAGVAMQKFSASTLQKTKRTADEVRSTVTELKNAVRVFSQLSSASAYHSHGFDEKKIETHVEYCKHLLDAAKVHCEAAEREEQQNRQRLELARQVSLAEEARRKAEEQRKFQLERRKQEDELKQVMQQEEHFERIKEQWKTSSTNFGSKRKDRLRNEDEEGGGERKRRRGGGSRRRKKDKTRARYEEEEEADYMEDEREEPDEEDANNMVNDQDEEAEKAQDHLAAAGLEDSDVEDDMGEPSSAINRKRRAWSESDEEDEPSQRPLESSPAGYKENSGESDEEMRGKSGGNADVEEDDE</sequence>
<feature type="compositionally biased region" description="Acidic residues" evidence="4">
    <location>
        <begin position="988"/>
        <end position="1019"/>
    </location>
</feature>
<feature type="repeat" description="TPR" evidence="3">
    <location>
        <begin position="132"/>
        <end position="165"/>
    </location>
</feature>
<protein>
    <submittedName>
        <fullName evidence="6">Protein CTR9 homolog isoform X1</fullName>
    </submittedName>
</protein>
<dbReference type="Pfam" id="PF13181">
    <property type="entry name" value="TPR_8"/>
    <property type="match status" value="3"/>
</dbReference>
<organism evidence="5 6">
    <name type="scientific">Ananas comosus</name>
    <name type="common">Pineapple</name>
    <name type="synonym">Ananas ananas</name>
    <dbReference type="NCBI Taxonomy" id="4615"/>
    <lineage>
        <taxon>Eukaryota</taxon>
        <taxon>Viridiplantae</taxon>
        <taxon>Streptophyta</taxon>
        <taxon>Embryophyta</taxon>
        <taxon>Tracheophyta</taxon>
        <taxon>Spermatophyta</taxon>
        <taxon>Magnoliopsida</taxon>
        <taxon>Liliopsida</taxon>
        <taxon>Poales</taxon>
        <taxon>Bromeliaceae</taxon>
        <taxon>Bromelioideae</taxon>
        <taxon>Ananas</taxon>
    </lineage>
</organism>
<dbReference type="PROSITE" id="PS50293">
    <property type="entry name" value="TPR_REGION"/>
    <property type="match status" value="3"/>
</dbReference>
<proteinExistence type="predicted"/>
<evidence type="ECO:0000256" key="2">
    <source>
        <dbReference type="ARBA" id="ARBA00022803"/>
    </source>
</evidence>
<evidence type="ECO:0000256" key="4">
    <source>
        <dbReference type="SAM" id="MobiDB-lite"/>
    </source>
</evidence>
<dbReference type="FunFam" id="1.25.40.10:FF:000383">
    <property type="entry name" value="Rna polymerase-associated protein ctr9"/>
    <property type="match status" value="1"/>
</dbReference>
<dbReference type="PANTHER" id="PTHR14027:SF2">
    <property type="entry name" value="RNA POLYMERASE-ASSOCIATED PROTEIN CTR9 HOMOLOG"/>
    <property type="match status" value="1"/>
</dbReference>
<dbReference type="Gene3D" id="1.25.40.10">
    <property type="entry name" value="Tetratricopeptide repeat domain"/>
    <property type="match status" value="4"/>
</dbReference>
<dbReference type="OrthoDB" id="343875at2759"/>
<dbReference type="GeneID" id="109707530"/>
<dbReference type="GO" id="GO:0006368">
    <property type="term" value="P:transcription elongation by RNA polymerase II"/>
    <property type="evidence" value="ECO:0007669"/>
    <property type="project" value="TreeGrafter"/>
</dbReference>
<name>A0A6P5ELU2_ANACO</name>
<dbReference type="PROSITE" id="PS50005">
    <property type="entry name" value="TPR"/>
    <property type="match status" value="4"/>
</dbReference>
<evidence type="ECO:0000256" key="3">
    <source>
        <dbReference type="PROSITE-ProRule" id="PRU00339"/>
    </source>
</evidence>
<dbReference type="InterPro" id="IPR031101">
    <property type="entry name" value="Ctr9"/>
</dbReference>
<feature type="compositionally biased region" description="Basic residues" evidence="4">
    <location>
        <begin position="967"/>
        <end position="983"/>
    </location>
</feature>
<keyword evidence="2 3" id="KW-0802">TPR repeat</keyword>
<dbReference type="GO" id="GO:0000993">
    <property type="term" value="F:RNA polymerase II complex binding"/>
    <property type="evidence" value="ECO:0007669"/>
    <property type="project" value="TreeGrafter"/>
</dbReference>
<feature type="region of interest" description="Disordered" evidence="4">
    <location>
        <begin position="936"/>
        <end position="1101"/>
    </location>
</feature>
<dbReference type="GO" id="GO:0016593">
    <property type="term" value="C:Cdc73/Paf1 complex"/>
    <property type="evidence" value="ECO:0007669"/>
    <property type="project" value="TreeGrafter"/>
</dbReference>
<evidence type="ECO:0000313" key="5">
    <source>
        <dbReference type="Proteomes" id="UP000515123"/>
    </source>
</evidence>
<feature type="repeat" description="TPR" evidence="3">
    <location>
        <begin position="211"/>
        <end position="244"/>
    </location>
</feature>
<dbReference type="InterPro" id="IPR019734">
    <property type="entry name" value="TPR_rpt"/>
</dbReference>